<evidence type="ECO:0000256" key="7">
    <source>
        <dbReference type="ARBA" id="ARBA00023177"/>
    </source>
</evidence>
<dbReference type="PANTHER" id="PTHR43029">
    <property type="entry name" value="AMMONIUM TRANSPORTER MEP2"/>
    <property type="match status" value="1"/>
</dbReference>
<proteinExistence type="inferred from homology"/>
<accession>I3E6C0</accession>
<gene>
    <name evidence="12" type="ORF">PB1_03850</name>
</gene>
<evidence type="ECO:0000313" key="12">
    <source>
        <dbReference type="EMBL" id="EIJ82041.1"/>
    </source>
</evidence>
<comment type="subcellular location">
    <subcellularLocation>
        <location evidence="9">Cell membrane</location>
        <topology evidence="9">Multi-pass membrane protein</topology>
    </subcellularLocation>
    <subcellularLocation>
        <location evidence="1">Membrane</location>
        <topology evidence="1">Multi-pass membrane protein</topology>
    </subcellularLocation>
</comment>
<dbReference type="SUPFAM" id="SSF111352">
    <property type="entry name" value="Ammonium transporter"/>
    <property type="match status" value="1"/>
</dbReference>
<evidence type="ECO:0000256" key="4">
    <source>
        <dbReference type="ARBA" id="ARBA00022692"/>
    </source>
</evidence>
<feature type="transmembrane region" description="Helical" evidence="9">
    <location>
        <begin position="131"/>
        <end position="151"/>
    </location>
</feature>
<evidence type="ECO:0000259" key="11">
    <source>
        <dbReference type="Pfam" id="PF00909"/>
    </source>
</evidence>
<dbReference type="InterPro" id="IPR029020">
    <property type="entry name" value="Ammonium/urea_transptr"/>
</dbReference>
<evidence type="ECO:0000256" key="9">
    <source>
        <dbReference type="RuleBase" id="RU362002"/>
    </source>
</evidence>
<evidence type="ECO:0000256" key="10">
    <source>
        <dbReference type="SAM" id="SignalP"/>
    </source>
</evidence>
<dbReference type="Proteomes" id="UP000010523">
    <property type="component" value="Unassembled WGS sequence"/>
</dbReference>
<keyword evidence="6 9" id="KW-0472">Membrane</keyword>
<name>I3E6C0_BACMT</name>
<feature type="transmembrane region" description="Helical" evidence="9">
    <location>
        <begin position="42"/>
        <end position="61"/>
    </location>
</feature>
<dbReference type="InterPro" id="IPR002229">
    <property type="entry name" value="RhesusRHD"/>
</dbReference>
<keyword evidence="3 9" id="KW-0813">Transport</keyword>
<feature type="transmembrane region" description="Helical" evidence="9">
    <location>
        <begin position="288"/>
        <end position="309"/>
    </location>
</feature>
<feature type="transmembrane region" description="Helical" evidence="9">
    <location>
        <begin position="73"/>
        <end position="92"/>
    </location>
</feature>
<keyword evidence="5 9" id="KW-1133">Transmembrane helix</keyword>
<dbReference type="Pfam" id="PF00909">
    <property type="entry name" value="Ammonium_transp"/>
    <property type="match status" value="1"/>
</dbReference>
<dbReference type="eggNOG" id="COG0004">
    <property type="taxonomic scope" value="Bacteria"/>
</dbReference>
<dbReference type="NCBIfam" id="TIGR00836">
    <property type="entry name" value="amt"/>
    <property type="match status" value="1"/>
</dbReference>
<evidence type="ECO:0000256" key="5">
    <source>
        <dbReference type="ARBA" id="ARBA00022989"/>
    </source>
</evidence>
<keyword evidence="10" id="KW-0732">Signal</keyword>
<dbReference type="PRINTS" id="PR00342">
    <property type="entry name" value="RHESUSRHD"/>
</dbReference>
<protein>
    <recommendedName>
        <fullName evidence="8 9">Ammonium transporter</fullName>
    </recommendedName>
</protein>
<dbReference type="PROSITE" id="PS01219">
    <property type="entry name" value="AMMONIUM_TRANSP"/>
    <property type="match status" value="1"/>
</dbReference>
<dbReference type="InterPro" id="IPR001905">
    <property type="entry name" value="Ammonium_transpt"/>
</dbReference>
<feature type="transmembrane region" description="Helical" evidence="9">
    <location>
        <begin position="384"/>
        <end position="406"/>
    </location>
</feature>
<feature type="transmembrane region" description="Helical" evidence="9">
    <location>
        <begin position="258"/>
        <end position="279"/>
    </location>
</feature>
<dbReference type="InterPro" id="IPR018047">
    <property type="entry name" value="Ammonium_transpt_CS"/>
</dbReference>
<feature type="transmembrane region" description="Helical" evidence="9">
    <location>
        <begin position="225"/>
        <end position="246"/>
    </location>
</feature>
<reference evidence="12 13" key="1">
    <citation type="journal article" date="2012" name="Appl. Environ. Microbiol.">
        <title>Genome Sequence of Thermotolerant Bacillus methanolicus: Features and Regulation Related to Methylotrophy and Production of L-Lysine and L-Glutamate from Methanol.</title>
        <authorList>
            <person name="Heggeset T.M."/>
            <person name="Krog A."/>
            <person name="Balzer S."/>
            <person name="Wentzel A."/>
            <person name="Ellingsen T.E."/>
            <person name="Brautaset T."/>
        </authorList>
    </citation>
    <scope>NUCLEOTIDE SEQUENCE [LARGE SCALE GENOMIC DNA]</scope>
    <source>
        <strain evidence="12 13">PB1</strain>
    </source>
</reference>
<evidence type="ECO:0000256" key="2">
    <source>
        <dbReference type="ARBA" id="ARBA00005887"/>
    </source>
</evidence>
<dbReference type="AlphaFoldDB" id="I3E6C0"/>
<feature type="signal peptide" evidence="10">
    <location>
        <begin position="1"/>
        <end position="26"/>
    </location>
</feature>
<feature type="transmembrane region" description="Helical" evidence="9">
    <location>
        <begin position="315"/>
        <end position="333"/>
    </location>
</feature>
<keyword evidence="13" id="KW-1185">Reference proteome</keyword>
<evidence type="ECO:0000256" key="8">
    <source>
        <dbReference type="ARBA" id="ARBA00050025"/>
    </source>
</evidence>
<feature type="domain" description="Ammonium transporter AmtB-like" evidence="11">
    <location>
        <begin position="40"/>
        <end position="436"/>
    </location>
</feature>
<dbReference type="PANTHER" id="PTHR43029:SF10">
    <property type="entry name" value="AMMONIUM TRANSPORTER MEP2"/>
    <property type="match status" value="1"/>
</dbReference>
<keyword evidence="4 9" id="KW-0812">Transmembrane</keyword>
<dbReference type="PATRIC" id="fig|997296.3.peg.841"/>
<feature type="transmembrane region" description="Helical" evidence="9">
    <location>
        <begin position="158"/>
        <end position="180"/>
    </location>
</feature>
<comment type="similarity">
    <text evidence="2 9">Belongs to the ammonia transporter channel (TC 1.A.11.2) family.</text>
</comment>
<evidence type="ECO:0000256" key="3">
    <source>
        <dbReference type="ARBA" id="ARBA00022448"/>
    </source>
</evidence>
<keyword evidence="7 9" id="KW-0924">Ammonia transport</keyword>
<feature type="chain" id="PRO_5003670273" description="Ammonium transporter" evidence="10">
    <location>
        <begin position="27"/>
        <end position="453"/>
    </location>
</feature>
<dbReference type="STRING" id="997296.PB1_03850"/>
<feature type="transmembrane region" description="Helical" evidence="9">
    <location>
        <begin position="345"/>
        <end position="364"/>
    </location>
</feature>
<dbReference type="GO" id="GO:0005886">
    <property type="term" value="C:plasma membrane"/>
    <property type="evidence" value="ECO:0007669"/>
    <property type="project" value="UniProtKB-SubCell"/>
</dbReference>
<evidence type="ECO:0000256" key="1">
    <source>
        <dbReference type="ARBA" id="ARBA00004141"/>
    </source>
</evidence>
<comment type="caution">
    <text evidence="12">The sequence shown here is derived from an EMBL/GenBank/DDBJ whole genome shotgun (WGS) entry which is preliminary data.</text>
</comment>
<sequence>MLRKRRNLFLLTLLVLFFTIPTITFAAETAPKIDTGNTTWMLVATAIVIFMHVPGLALFYGGLVSDRNVVSTMMHSFVSLLIVTIAWVLWGYSLSFGPDIGGVIGGLEYLGFNGVGGEAAFGTYNIPHYSFAIFQCAFAAITVAIISGGIAGRISFPAWVIFSVIWVTFIYAPMAHWVWGGGWLAQIGELDFAGGTVVHILSGVSALTAALVIGPRFEHLKKEHTPHNIVLFLVGAASLWFGWFGFNAGSALGANDVTTLAFANTLIAAAAGGLCWLIIEWMVRKRPTLVGTATGAIAGLVGITPAAGYVTVPSALIIGLIAAPVSYFGINYVKAQLKYDDTLDAFGVHGIAGIWGSIATGIFATTSVNPAGKNGFLYGNPELLLHQFTGVATAIILGTVGTFIILKLMGMFIPLRVSKEEELMGLDLSFHEEPAYNPTEQTRNLLESNHNVS</sequence>
<dbReference type="InterPro" id="IPR024041">
    <property type="entry name" value="NH4_transpt_AmtB-like_dom"/>
</dbReference>
<dbReference type="Gene3D" id="1.10.3430.10">
    <property type="entry name" value="Ammonium transporter AmtB like domains"/>
    <property type="match status" value="1"/>
</dbReference>
<feature type="transmembrane region" description="Helical" evidence="9">
    <location>
        <begin position="192"/>
        <end position="213"/>
    </location>
</feature>
<dbReference type="GO" id="GO:0008519">
    <property type="term" value="F:ammonium channel activity"/>
    <property type="evidence" value="ECO:0007669"/>
    <property type="project" value="InterPro"/>
</dbReference>
<evidence type="ECO:0000313" key="13">
    <source>
        <dbReference type="Proteomes" id="UP000010523"/>
    </source>
</evidence>
<evidence type="ECO:0000256" key="6">
    <source>
        <dbReference type="ARBA" id="ARBA00023136"/>
    </source>
</evidence>
<dbReference type="EMBL" id="AFEU01000001">
    <property type="protein sequence ID" value="EIJ82041.1"/>
    <property type="molecule type" value="Genomic_DNA"/>
</dbReference>
<organism evidence="12 13">
    <name type="scientific">Bacillus methanolicus PB1</name>
    <dbReference type="NCBI Taxonomy" id="997296"/>
    <lineage>
        <taxon>Bacteria</taxon>
        <taxon>Bacillati</taxon>
        <taxon>Bacillota</taxon>
        <taxon>Bacilli</taxon>
        <taxon>Bacillales</taxon>
        <taxon>Bacillaceae</taxon>
        <taxon>Bacillus</taxon>
    </lineage>
</organism>